<evidence type="ECO:0000313" key="3">
    <source>
        <dbReference type="Proteomes" id="UP000503349"/>
    </source>
</evidence>
<dbReference type="Proteomes" id="UP000503349">
    <property type="component" value="Chromosome 17"/>
</dbReference>
<proteinExistence type="predicted"/>
<name>A0A6G1QJF5_CHAAH</name>
<keyword evidence="1" id="KW-0812">Transmembrane</keyword>
<gene>
    <name evidence="2" type="ORF">EXN66_Car017914</name>
</gene>
<reference evidence="2 3" key="1">
    <citation type="submission" date="2019-02" db="EMBL/GenBank/DDBJ databases">
        <title>Opniocepnalus argus genome.</title>
        <authorList>
            <person name="Zhou C."/>
            <person name="Xiao S."/>
        </authorList>
    </citation>
    <scope>NUCLEOTIDE SEQUENCE [LARGE SCALE GENOMIC DNA]</scope>
    <source>
        <strain evidence="2">OARG1902GOOAL</strain>
        <tissue evidence="2">Muscle</tissue>
    </source>
</reference>
<keyword evidence="3" id="KW-1185">Reference proteome</keyword>
<dbReference type="AlphaFoldDB" id="A0A6G1QJF5"/>
<feature type="transmembrane region" description="Helical" evidence="1">
    <location>
        <begin position="31"/>
        <end position="57"/>
    </location>
</feature>
<evidence type="ECO:0000256" key="1">
    <source>
        <dbReference type="SAM" id="Phobius"/>
    </source>
</evidence>
<protein>
    <submittedName>
        <fullName evidence="2">Uncharacterized protein</fullName>
    </submittedName>
</protein>
<evidence type="ECO:0000313" key="2">
    <source>
        <dbReference type="EMBL" id="KAF3702226.1"/>
    </source>
</evidence>
<reference evidence="3" key="2">
    <citation type="submission" date="2019-02" db="EMBL/GenBank/DDBJ databases">
        <title>Opniocepnalus argus Var Kimnra genome.</title>
        <authorList>
            <person name="Zhou C."/>
            <person name="Xiao S."/>
        </authorList>
    </citation>
    <scope>NUCLEOTIDE SEQUENCE [LARGE SCALE GENOMIC DNA]</scope>
</reference>
<keyword evidence="1" id="KW-1133">Transmembrane helix</keyword>
<sequence length="68" mass="7683">MGVDSMIIAVTVESSCCYLKFCSRFFSNRQFLFFLLYLAAPVGRLLAFPLSCCIISFEAAVLSSVLWW</sequence>
<organism evidence="2 3">
    <name type="scientific">Channa argus</name>
    <name type="common">Northern snakehead</name>
    <name type="synonym">Ophicephalus argus</name>
    <dbReference type="NCBI Taxonomy" id="215402"/>
    <lineage>
        <taxon>Eukaryota</taxon>
        <taxon>Metazoa</taxon>
        <taxon>Chordata</taxon>
        <taxon>Craniata</taxon>
        <taxon>Vertebrata</taxon>
        <taxon>Euteleostomi</taxon>
        <taxon>Actinopterygii</taxon>
        <taxon>Neopterygii</taxon>
        <taxon>Teleostei</taxon>
        <taxon>Neoteleostei</taxon>
        <taxon>Acanthomorphata</taxon>
        <taxon>Anabantaria</taxon>
        <taxon>Anabantiformes</taxon>
        <taxon>Channoidei</taxon>
        <taxon>Channidae</taxon>
        <taxon>Channa</taxon>
    </lineage>
</organism>
<keyword evidence="1" id="KW-0472">Membrane</keyword>
<dbReference type="EMBL" id="CM015728">
    <property type="protein sequence ID" value="KAF3702226.1"/>
    <property type="molecule type" value="Genomic_DNA"/>
</dbReference>
<accession>A0A6G1QJF5</accession>